<dbReference type="Proteomes" id="UP000189059">
    <property type="component" value="Unassembled WGS sequence"/>
</dbReference>
<organism evidence="3">
    <name type="scientific">Paenibacillus ihbetae</name>
    <dbReference type="NCBI Taxonomy" id="1870820"/>
    <lineage>
        <taxon>Bacteria</taxon>
        <taxon>Bacillati</taxon>
        <taxon>Bacillota</taxon>
        <taxon>Bacilli</taxon>
        <taxon>Bacillales</taxon>
        <taxon>Paenibacillaceae</taxon>
        <taxon>Paenibacillus</taxon>
    </lineage>
</organism>
<dbReference type="EMBL" id="CP016809">
    <property type="protein sequence ID" value="ANY76122.1"/>
    <property type="molecule type" value="Genomic_DNA"/>
</dbReference>
<sequence length="147" mass="16377">MRKLLILLLVIPLVFGCFTAEVFGEPDVNHSQEEQDDTIHSYRRGGFRSPRRTYNPGIGTPGRTTRRPDQNVRNPGQPRTTPTPRTGFGGFFGGLFGGLALGTILGSLFNPFAGFSLGVPLLSLLSIGLWIILIYAIIRLFRRRKQY</sequence>
<keyword evidence="2" id="KW-1133">Transmembrane helix</keyword>
<feature type="compositionally biased region" description="Low complexity" evidence="1">
    <location>
        <begin position="75"/>
        <end position="85"/>
    </location>
</feature>
<accession>A0A1B2E8B3</accession>
<feature type="transmembrane region" description="Helical" evidence="2">
    <location>
        <begin position="121"/>
        <end position="141"/>
    </location>
</feature>
<feature type="region of interest" description="Disordered" evidence="1">
    <location>
        <begin position="29"/>
        <end position="85"/>
    </location>
</feature>
<evidence type="ECO:0000256" key="2">
    <source>
        <dbReference type="SAM" id="Phobius"/>
    </source>
</evidence>
<dbReference type="AlphaFoldDB" id="A0A1B2E8B3"/>
<feature type="compositionally biased region" description="Basic residues" evidence="1">
    <location>
        <begin position="41"/>
        <end position="51"/>
    </location>
</feature>
<evidence type="ECO:0008006" key="6">
    <source>
        <dbReference type="Google" id="ProtNLM"/>
    </source>
</evidence>
<feature type="transmembrane region" description="Helical" evidence="2">
    <location>
        <begin position="88"/>
        <end position="109"/>
    </location>
</feature>
<gene>
    <name evidence="4" type="ORF">BBD40_07580</name>
    <name evidence="3" type="ORF">BBD41_28065</name>
</gene>
<reference evidence="3" key="1">
    <citation type="submission" date="2016-08" db="EMBL/GenBank/DDBJ databases">
        <title>Complete Genome Seqeunce of Paenibacillus sp. nov. IHBB 9852 from high altitute lake of Indian trans-Himalayas.</title>
        <authorList>
            <person name="Kiran S."/>
            <person name="Swarnkar M.K."/>
            <person name="Rana A."/>
            <person name="Tewari R."/>
            <person name="Gulati A."/>
        </authorList>
    </citation>
    <scope>NUCLEOTIDE SEQUENCE [LARGE SCALE GENOMIC DNA]</scope>
    <source>
        <strain evidence="3">IHBB 9852</strain>
    </source>
</reference>
<feature type="compositionally biased region" description="Basic and acidic residues" evidence="1">
    <location>
        <begin position="29"/>
        <end position="40"/>
    </location>
</feature>
<proteinExistence type="predicted"/>
<reference evidence="4 5" key="2">
    <citation type="submission" date="2016-12" db="EMBL/GenBank/DDBJ databases">
        <title>Genome sequencing and description of Paenibacillus sp. nov. from high altitude lake in the Indian Trans- Himalayas.</title>
        <authorList>
            <person name="Kiran S."/>
            <person name="Swarnkar M.K."/>
            <person name="Rana A."/>
            <person name="Tewari R."/>
            <person name="Gulati A."/>
        </authorList>
    </citation>
    <scope>NUCLEOTIDE SEQUENCE [LARGE SCALE GENOMIC DNA]</scope>
    <source>
        <strain evidence="4 5">IHBB 9951</strain>
    </source>
</reference>
<protein>
    <recommendedName>
        <fullName evidence="6">Preprotein translocase subunit Tim44</fullName>
    </recommendedName>
</protein>
<dbReference type="OrthoDB" id="2664762at2"/>
<keyword evidence="2" id="KW-0472">Membrane</keyword>
<evidence type="ECO:0000313" key="4">
    <source>
        <dbReference type="EMBL" id="OOC61726.1"/>
    </source>
</evidence>
<keyword evidence="5" id="KW-1185">Reference proteome</keyword>
<evidence type="ECO:0000313" key="3">
    <source>
        <dbReference type="EMBL" id="ANY76122.1"/>
    </source>
</evidence>
<dbReference type="PROSITE" id="PS51257">
    <property type="entry name" value="PROKAR_LIPOPROTEIN"/>
    <property type="match status" value="1"/>
</dbReference>
<dbReference type="KEGG" id="pib:BBD41_28065"/>
<evidence type="ECO:0000313" key="5">
    <source>
        <dbReference type="Proteomes" id="UP000189059"/>
    </source>
</evidence>
<keyword evidence="2" id="KW-0812">Transmembrane</keyword>
<evidence type="ECO:0000256" key="1">
    <source>
        <dbReference type="SAM" id="MobiDB-lite"/>
    </source>
</evidence>
<dbReference type="EMBL" id="MRVI01000001">
    <property type="protein sequence ID" value="OOC61726.1"/>
    <property type="molecule type" value="Genomic_DNA"/>
</dbReference>
<name>A0A1B2E8B3_9BACL</name>